<dbReference type="Gene3D" id="2.120.10.30">
    <property type="entry name" value="TolB, C-terminal domain"/>
    <property type="match status" value="1"/>
</dbReference>
<name>A0ABD3XND7_SINWO</name>
<evidence type="ECO:0000256" key="1">
    <source>
        <dbReference type="ARBA" id="ARBA00022553"/>
    </source>
</evidence>
<dbReference type="Pfam" id="PF13445">
    <property type="entry name" value="zf-RING_UBOX"/>
    <property type="match status" value="1"/>
</dbReference>
<gene>
    <name evidence="9" type="ORF">ACJMK2_026924</name>
</gene>
<dbReference type="SUPFAM" id="SSF101898">
    <property type="entry name" value="NHL repeat"/>
    <property type="match status" value="1"/>
</dbReference>
<evidence type="ECO:0000256" key="2">
    <source>
        <dbReference type="ARBA" id="ARBA00022723"/>
    </source>
</evidence>
<evidence type="ECO:0000256" key="3">
    <source>
        <dbReference type="ARBA" id="ARBA00022771"/>
    </source>
</evidence>
<reference evidence="9 10" key="1">
    <citation type="submission" date="2024-11" db="EMBL/GenBank/DDBJ databases">
        <title>Chromosome-level genome assembly of the freshwater bivalve Anodonta woodiana.</title>
        <authorList>
            <person name="Chen X."/>
        </authorList>
    </citation>
    <scope>NUCLEOTIDE SEQUENCE [LARGE SCALE GENOMIC DNA]</scope>
    <source>
        <strain evidence="9">MN2024</strain>
        <tissue evidence="9">Gills</tissue>
    </source>
</reference>
<dbReference type="EMBL" id="JBJQND010000002">
    <property type="protein sequence ID" value="KAL3886968.1"/>
    <property type="molecule type" value="Genomic_DNA"/>
</dbReference>
<keyword evidence="10" id="KW-1185">Reference proteome</keyword>
<dbReference type="PROSITE" id="PS50119">
    <property type="entry name" value="ZF_BBOX"/>
    <property type="match status" value="1"/>
</dbReference>
<dbReference type="InterPro" id="IPR047153">
    <property type="entry name" value="TRIM45/56/19-like"/>
</dbReference>
<organism evidence="9 10">
    <name type="scientific">Sinanodonta woodiana</name>
    <name type="common">Chinese pond mussel</name>
    <name type="synonym">Anodonta woodiana</name>
    <dbReference type="NCBI Taxonomy" id="1069815"/>
    <lineage>
        <taxon>Eukaryota</taxon>
        <taxon>Metazoa</taxon>
        <taxon>Spiralia</taxon>
        <taxon>Lophotrochozoa</taxon>
        <taxon>Mollusca</taxon>
        <taxon>Bivalvia</taxon>
        <taxon>Autobranchia</taxon>
        <taxon>Heteroconchia</taxon>
        <taxon>Palaeoheterodonta</taxon>
        <taxon>Unionida</taxon>
        <taxon>Unionoidea</taxon>
        <taxon>Unionidae</taxon>
        <taxon>Unioninae</taxon>
        <taxon>Sinanodonta</taxon>
    </lineage>
</organism>
<evidence type="ECO:0000256" key="6">
    <source>
        <dbReference type="SAM" id="Coils"/>
    </source>
</evidence>
<dbReference type="InterPro" id="IPR013083">
    <property type="entry name" value="Znf_RING/FYVE/PHD"/>
</dbReference>
<keyword evidence="6" id="KW-0175">Coiled coil</keyword>
<dbReference type="Gene3D" id="3.30.160.60">
    <property type="entry name" value="Classic Zinc Finger"/>
    <property type="match status" value="1"/>
</dbReference>
<dbReference type="AlphaFoldDB" id="A0ABD3XND7"/>
<keyword evidence="2" id="KW-0479">Metal-binding</keyword>
<dbReference type="SUPFAM" id="SSF57845">
    <property type="entry name" value="B-box zinc-binding domain"/>
    <property type="match status" value="1"/>
</dbReference>
<evidence type="ECO:0000259" key="7">
    <source>
        <dbReference type="PROSITE" id="PS50089"/>
    </source>
</evidence>
<dbReference type="PANTHER" id="PTHR25462">
    <property type="entry name" value="BONUS, ISOFORM C-RELATED"/>
    <property type="match status" value="1"/>
</dbReference>
<evidence type="ECO:0000313" key="10">
    <source>
        <dbReference type="Proteomes" id="UP001634394"/>
    </source>
</evidence>
<dbReference type="Proteomes" id="UP001634394">
    <property type="component" value="Unassembled WGS sequence"/>
</dbReference>
<comment type="caution">
    <text evidence="9">The sequence shown here is derived from an EMBL/GenBank/DDBJ whole genome shotgun (WGS) entry which is preliminary data.</text>
</comment>
<dbReference type="PANTHER" id="PTHR25462:SF296">
    <property type="entry name" value="MEIOTIC P26, ISOFORM F"/>
    <property type="match status" value="1"/>
</dbReference>
<dbReference type="SMART" id="SM00184">
    <property type="entry name" value="RING"/>
    <property type="match status" value="1"/>
</dbReference>
<proteinExistence type="predicted"/>
<dbReference type="PROSITE" id="PS00518">
    <property type="entry name" value="ZF_RING_1"/>
    <property type="match status" value="1"/>
</dbReference>
<feature type="coiled-coil region" evidence="6">
    <location>
        <begin position="241"/>
        <end position="275"/>
    </location>
</feature>
<feature type="domain" description="B box-type" evidence="8">
    <location>
        <begin position="106"/>
        <end position="148"/>
    </location>
</feature>
<dbReference type="GO" id="GO:0008270">
    <property type="term" value="F:zinc ion binding"/>
    <property type="evidence" value="ECO:0007669"/>
    <property type="project" value="UniProtKB-KW"/>
</dbReference>
<dbReference type="InterPro" id="IPR001841">
    <property type="entry name" value="Znf_RING"/>
</dbReference>
<accession>A0ABD3XND7</accession>
<sequence length="654" mass="74457">MAKDMSSRTNEEPLCPICIETLKIPRTLTCSHTFCQHCLSKYIQESDCSLVDKPSFNCPVCCRPTYPPAAESKQPKEWASLFPQKTALLVLLGEDKAKVDFFCDPCSSEEHSVIAMGFCVECREYLCEICINAHKRIKIAKGHRILTIDEISKSPDIILNLNVSSSCTIHTDKEIEYFCKDHKTVCCVKCSIIDHRSCSELVDLKTNDKSALEEDPRDVIEMLRRIEEFLMNHIQTNKNNIKRLETQTNEIVSTMKNAREQVNKLFNVIENYVEEKGRQLYKEESIKLNDLNQECQSQLTAVQGSRQLLDAILRLGNETHVFLTARQIKTQLTNYREQIVKKYRAIESKETTLTLHDSLKTLMSLAADQLATVQTKIKVDTLSWDGIFRTPTLDSVVALKGHSTGFTPSYRGSVWLPNGSILLSDYMNDKCCLYSPEYTHLADYTLLNPWDTCFVGEDEVAVTLRSAKKIQFLTCTAPITPTRILTTRYYCDGIAALSEDKLVISGYNDSGNQNYYWSILTTQGKEEYYHEIDQKGGKFTYLAVNESKTRLYMSCYGINTVYCFGLDGQLHFIYKSEKLMRPMGIGVARDNYVYVTGLESNNIHQLLPDGNLIQIITIGIPESPWTLTFDKSGNRFLLTNVSGMCHKCHIYVLK</sequence>
<dbReference type="InterPro" id="IPR027370">
    <property type="entry name" value="Znf-RING_euk"/>
</dbReference>
<dbReference type="InterPro" id="IPR000315">
    <property type="entry name" value="Znf_B-box"/>
</dbReference>
<feature type="domain" description="RING-type" evidence="7">
    <location>
        <begin position="15"/>
        <end position="61"/>
    </location>
</feature>
<dbReference type="PROSITE" id="PS50089">
    <property type="entry name" value="ZF_RING_2"/>
    <property type="match status" value="1"/>
</dbReference>
<protein>
    <submittedName>
        <fullName evidence="9">Uncharacterized protein</fullName>
    </submittedName>
</protein>
<keyword evidence="4" id="KW-0862">Zinc</keyword>
<evidence type="ECO:0000256" key="4">
    <source>
        <dbReference type="ARBA" id="ARBA00022833"/>
    </source>
</evidence>
<dbReference type="SUPFAM" id="SSF57850">
    <property type="entry name" value="RING/U-box"/>
    <property type="match status" value="1"/>
</dbReference>
<keyword evidence="1" id="KW-0597">Phosphoprotein</keyword>
<dbReference type="Gene3D" id="3.30.40.10">
    <property type="entry name" value="Zinc/RING finger domain, C3HC4 (zinc finger)"/>
    <property type="match status" value="1"/>
</dbReference>
<keyword evidence="3 5" id="KW-0863">Zinc-finger</keyword>
<evidence type="ECO:0000259" key="8">
    <source>
        <dbReference type="PROSITE" id="PS50119"/>
    </source>
</evidence>
<evidence type="ECO:0000313" key="9">
    <source>
        <dbReference type="EMBL" id="KAL3886968.1"/>
    </source>
</evidence>
<dbReference type="InterPro" id="IPR017907">
    <property type="entry name" value="Znf_RING_CS"/>
</dbReference>
<dbReference type="InterPro" id="IPR011042">
    <property type="entry name" value="6-blade_b-propeller_TolB-like"/>
</dbReference>
<evidence type="ECO:0000256" key="5">
    <source>
        <dbReference type="PROSITE-ProRule" id="PRU00024"/>
    </source>
</evidence>